<keyword evidence="3" id="KW-1185">Reference proteome</keyword>
<accession>A0A495IXP9</accession>
<feature type="transmembrane region" description="Helical" evidence="1">
    <location>
        <begin position="214"/>
        <end position="232"/>
    </location>
</feature>
<feature type="transmembrane region" description="Helical" evidence="1">
    <location>
        <begin position="171"/>
        <end position="202"/>
    </location>
</feature>
<gene>
    <name evidence="2" type="ORF">BDD43_1617</name>
</gene>
<keyword evidence="1" id="KW-0472">Membrane</keyword>
<sequence length="505" mass="57478">MPQNSAVRNFLVRHTDSLIAACVGFFVLTFYTRYSGIGISPDSIMYISGARNLNAHKGFTYFGDKPLVAFPLFFPTFLGALLFITGVDPVVMGPILTGLIFGCVILLTGVIIERFAFKSKLYKWVILLGIALSPSLLEIYSMLWSETLFILWTLIFIIAYRHYVINHTTKALLIVATVTAFACVTRYAGVTLIGTGGMLLLFDPQLKLKAKIKHILVFGLVSISLLVTNLIYNNLATHTGTGPRYKSLTSLSENMHYFGTVMCDWFTFPPARYNLAFSITLLLVVAFIAAFLYKAFRKKTSYPSYENIVTAFFIVFGLFMIISATISRYERLNNRLLSPLFIPFILGCSYWLVPFIQKQDIKVKRMFTVLGMGIGLLFLYGEYQNDYQRYDDQSDYGTPGYTDDDWNKSDLIKVMKTHPEIFKPNLPVYNNACEAFYFFTGKSSEYIPKPTEPKQLKQFDAKPHGYIVMFNKLPDPALLTIPQLQQRKKQLKPLYQFEDGGIYEF</sequence>
<feature type="transmembrane region" description="Helical" evidence="1">
    <location>
        <begin position="365"/>
        <end position="383"/>
    </location>
</feature>
<dbReference type="EMBL" id="RBKU01000001">
    <property type="protein sequence ID" value="RKR81470.1"/>
    <property type="molecule type" value="Genomic_DNA"/>
</dbReference>
<protein>
    <recommendedName>
        <fullName evidence="4">Dolichyl-phosphate-mannose-protein mannosyltransferase</fullName>
    </recommendedName>
</protein>
<feature type="transmembrane region" description="Helical" evidence="1">
    <location>
        <begin position="12"/>
        <end position="31"/>
    </location>
</feature>
<name>A0A495IXP9_9SPHI</name>
<dbReference type="AlphaFoldDB" id="A0A495IXP9"/>
<feature type="transmembrane region" description="Helical" evidence="1">
    <location>
        <begin position="308"/>
        <end position="329"/>
    </location>
</feature>
<feature type="transmembrane region" description="Helical" evidence="1">
    <location>
        <begin position="335"/>
        <end position="353"/>
    </location>
</feature>
<feature type="transmembrane region" description="Helical" evidence="1">
    <location>
        <begin position="91"/>
        <end position="112"/>
    </location>
</feature>
<keyword evidence="1" id="KW-0812">Transmembrane</keyword>
<evidence type="ECO:0000313" key="2">
    <source>
        <dbReference type="EMBL" id="RKR81470.1"/>
    </source>
</evidence>
<comment type="caution">
    <text evidence="2">The sequence shown here is derived from an EMBL/GenBank/DDBJ whole genome shotgun (WGS) entry which is preliminary data.</text>
</comment>
<proteinExistence type="predicted"/>
<feature type="transmembrane region" description="Helical" evidence="1">
    <location>
        <begin position="275"/>
        <end position="296"/>
    </location>
</feature>
<evidence type="ECO:0000256" key="1">
    <source>
        <dbReference type="SAM" id="Phobius"/>
    </source>
</evidence>
<organism evidence="2 3">
    <name type="scientific">Mucilaginibacter gracilis</name>
    <dbReference type="NCBI Taxonomy" id="423350"/>
    <lineage>
        <taxon>Bacteria</taxon>
        <taxon>Pseudomonadati</taxon>
        <taxon>Bacteroidota</taxon>
        <taxon>Sphingobacteriia</taxon>
        <taxon>Sphingobacteriales</taxon>
        <taxon>Sphingobacteriaceae</taxon>
        <taxon>Mucilaginibacter</taxon>
    </lineage>
</organism>
<feature type="transmembrane region" description="Helical" evidence="1">
    <location>
        <begin position="148"/>
        <end position="165"/>
    </location>
</feature>
<feature type="transmembrane region" description="Helical" evidence="1">
    <location>
        <begin position="124"/>
        <end position="141"/>
    </location>
</feature>
<dbReference type="Proteomes" id="UP000268007">
    <property type="component" value="Unassembled WGS sequence"/>
</dbReference>
<reference evidence="2 3" key="1">
    <citation type="submission" date="2018-10" db="EMBL/GenBank/DDBJ databases">
        <title>Genomic Encyclopedia of Archaeal and Bacterial Type Strains, Phase II (KMG-II): from individual species to whole genera.</title>
        <authorList>
            <person name="Goeker M."/>
        </authorList>
    </citation>
    <scope>NUCLEOTIDE SEQUENCE [LARGE SCALE GENOMIC DNA]</scope>
    <source>
        <strain evidence="2 3">DSM 18602</strain>
    </source>
</reference>
<dbReference type="RefSeq" id="WP_121197167.1">
    <property type="nucleotide sequence ID" value="NZ_RBKU01000001.1"/>
</dbReference>
<dbReference type="OrthoDB" id="9123883at2"/>
<evidence type="ECO:0000313" key="3">
    <source>
        <dbReference type="Proteomes" id="UP000268007"/>
    </source>
</evidence>
<evidence type="ECO:0008006" key="4">
    <source>
        <dbReference type="Google" id="ProtNLM"/>
    </source>
</evidence>
<feature type="transmembrane region" description="Helical" evidence="1">
    <location>
        <begin position="67"/>
        <end position="84"/>
    </location>
</feature>
<keyword evidence="1" id="KW-1133">Transmembrane helix</keyword>